<organism evidence="3 4">
    <name type="scientific">Pseudoruegeria aquimaris</name>
    <dbReference type="NCBI Taxonomy" id="393663"/>
    <lineage>
        <taxon>Bacteria</taxon>
        <taxon>Pseudomonadati</taxon>
        <taxon>Pseudomonadota</taxon>
        <taxon>Alphaproteobacteria</taxon>
        <taxon>Rhodobacterales</taxon>
        <taxon>Roseobacteraceae</taxon>
        <taxon>Pseudoruegeria</taxon>
    </lineage>
</organism>
<dbReference type="EMBL" id="FWFQ01000001">
    <property type="protein sequence ID" value="SLN11481.1"/>
    <property type="molecule type" value="Genomic_DNA"/>
</dbReference>
<feature type="domain" description="Methyltransferase" evidence="2">
    <location>
        <begin position="55"/>
        <end position="144"/>
    </location>
</feature>
<dbReference type="Pfam" id="PF13649">
    <property type="entry name" value="Methyltransf_25"/>
    <property type="match status" value="1"/>
</dbReference>
<dbReference type="GO" id="GO:0008168">
    <property type="term" value="F:methyltransferase activity"/>
    <property type="evidence" value="ECO:0007669"/>
    <property type="project" value="UniProtKB-KW"/>
</dbReference>
<accession>A0A1Y5R8C4</accession>
<proteinExistence type="predicted"/>
<name>A0A1Y5R8C4_9RHOB</name>
<dbReference type="AlphaFoldDB" id="A0A1Y5R8C4"/>
<dbReference type="GO" id="GO:0032259">
    <property type="term" value="P:methylation"/>
    <property type="evidence" value="ECO:0007669"/>
    <property type="project" value="UniProtKB-KW"/>
</dbReference>
<dbReference type="InterPro" id="IPR029063">
    <property type="entry name" value="SAM-dependent_MTases_sf"/>
</dbReference>
<evidence type="ECO:0000313" key="3">
    <source>
        <dbReference type="EMBL" id="SLN11481.1"/>
    </source>
</evidence>
<dbReference type="Gene3D" id="3.40.50.150">
    <property type="entry name" value="Vaccinia Virus protein VP39"/>
    <property type="match status" value="1"/>
</dbReference>
<gene>
    <name evidence="3" type="primary">desVI</name>
    <name evidence="3" type="ORF">PSA7680_00143</name>
</gene>
<evidence type="ECO:0000256" key="1">
    <source>
        <dbReference type="ARBA" id="ARBA00022679"/>
    </source>
</evidence>
<dbReference type="PANTHER" id="PTHR43861">
    <property type="entry name" value="TRANS-ACONITATE 2-METHYLTRANSFERASE-RELATED"/>
    <property type="match status" value="1"/>
</dbReference>
<dbReference type="EC" id="2.1.1.234" evidence="3"/>
<reference evidence="3 4" key="1">
    <citation type="submission" date="2017-03" db="EMBL/GenBank/DDBJ databases">
        <authorList>
            <person name="Afonso C.L."/>
            <person name="Miller P.J."/>
            <person name="Scott M.A."/>
            <person name="Spackman E."/>
            <person name="Goraichik I."/>
            <person name="Dimitrov K.M."/>
            <person name="Suarez D.L."/>
            <person name="Swayne D.E."/>
        </authorList>
    </citation>
    <scope>NUCLEOTIDE SEQUENCE [LARGE SCALE GENOMIC DNA]</scope>
    <source>
        <strain evidence="3 4">CECT 7680</strain>
    </source>
</reference>
<protein>
    <submittedName>
        <fullName evidence="3">dTDP-3-amino-3,4, 6-trideoxy-alpha-D-glucopyranose</fullName>
        <ecNumber evidence="3">2.1.1.234</ecNumber>
    </submittedName>
</protein>
<keyword evidence="1 3" id="KW-0808">Transferase</keyword>
<keyword evidence="4" id="KW-1185">Reference proteome</keyword>
<keyword evidence="3" id="KW-0489">Methyltransferase</keyword>
<dbReference type="SUPFAM" id="SSF53335">
    <property type="entry name" value="S-adenosyl-L-methionine-dependent methyltransferases"/>
    <property type="match status" value="1"/>
</dbReference>
<dbReference type="InterPro" id="IPR041698">
    <property type="entry name" value="Methyltransf_25"/>
</dbReference>
<dbReference type="OrthoDB" id="9765084at2"/>
<dbReference type="Proteomes" id="UP000193409">
    <property type="component" value="Unassembled WGS sequence"/>
</dbReference>
<sequence>MTGADEAARAAAAARDILPLYEDRSAYFQEHRGRTLFERIWLDRFLRALPAPRDVLDMGCGFGAPVASYLTQAGCAVTGVDGSAAMVAAFRETLPGSEARHADMRRLALGRRFSGLLAWNSLFHLTPEDQAAMFAVLKAHAAPGAVLMFTCGPGQGLAMGEMDGRALYHASLSPDAYRACMEAEGFEPLLFMAEDPACNGHSVWLARRRGS</sequence>
<evidence type="ECO:0000259" key="2">
    <source>
        <dbReference type="Pfam" id="PF13649"/>
    </source>
</evidence>
<dbReference type="RefSeq" id="WP_085866741.1">
    <property type="nucleotide sequence ID" value="NZ_FWFQ01000001.1"/>
</dbReference>
<evidence type="ECO:0000313" key="4">
    <source>
        <dbReference type="Proteomes" id="UP000193409"/>
    </source>
</evidence>
<dbReference type="CDD" id="cd02440">
    <property type="entry name" value="AdoMet_MTases"/>
    <property type="match status" value="1"/>
</dbReference>